<dbReference type="AlphaFoldDB" id="T2GFW3"/>
<dbReference type="Pfam" id="PF00072">
    <property type="entry name" value="Response_reg"/>
    <property type="match status" value="1"/>
</dbReference>
<dbReference type="SMART" id="SM00448">
    <property type="entry name" value="REC"/>
    <property type="match status" value="1"/>
</dbReference>
<dbReference type="InterPro" id="IPR001789">
    <property type="entry name" value="Sig_transdc_resp-reg_receiver"/>
</dbReference>
<evidence type="ECO:0000256" key="2">
    <source>
        <dbReference type="ARBA" id="ARBA00022840"/>
    </source>
</evidence>
<sequence length="479" mass="52728">MARILIVDDDEITSMALAQVMREEGHTVHTEFVLESGLARAAAVPVDIVFLDVLLPDGNGLEWLPRFMALPSSPLMIIITTAGDPNGAELAIRNGAWNYLQKPCSAQMVQLSLRQALAYREKALAPQPVERGLIVGSSPQLAKCIKEMSLAASSHVNVLVYGETGVGKDLFVRALHQNSTVLNGPFITVDCSALHPAIAVSELFGHKKGSFTSAVSTNQGLVQQAHGGTLFLDEISELDLETQKLLLRVLETRQFRPLGEHREAQSDFRCVCASNKDLAAMVEQGLFRKDLFFRIREATIHLPPLRERLADVPELVAFFLARACTQNKLTMKTVSPDLMRMFCAYSWPGNVRELHHVVRAMVSSAQTDEVIMPWHVPLELRALLIRSTVRGRTPAQAPFPTIAPATTAADANWKTYRAEAMAQVERAYFHGLVEHCHGDFSRMLAVSGLSQAQLYRMLHKHGLAARPKRAAPTPGSSAH</sequence>
<evidence type="ECO:0000313" key="9">
    <source>
        <dbReference type="EMBL" id="AGW15046.1"/>
    </source>
</evidence>
<evidence type="ECO:0000256" key="1">
    <source>
        <dbReference type="ARBA" id="ARBA00022741"/>
    </source>
</evidence>
<dbReference type="Proteomes" id="UP000016587">
    <property type="component" value="Chromosome"/>
</dbReference>
<keyword evidence="1" id="KW-0547">Nucleotide-binding</keyword>
<accession>T2GFW3</accession>
<dbReference type="FunFam" id="3.40.50.300:FF:000006">
    <property type="entry name" value="DNA-binding transcriptional regulator NtrC"/>
    <property type="match status" value="1"/>
</dbReference>
<dbReference type="InterPro" id="IPR025662">
    <property type="entry name" value="Sigma_54_int_dom_ATP-bd_1"/>
</dbReference>
<dbReference type="SMART" id="SM00382">
    <property type="entry name" value="AAA"/>
    <property type="match status" value="1"/>
</dbReference>
<dbReference type="PROSITE" id="PS00675">
    <property type="entry name" value="SIGMA54_INTERACT_1"/>
    <property type="match status" value="1"/>
</dbReference>
<dbReference type="InterPro" id="IPR058031">
    <property type="entry name" value="AAA_lid_NorR"/>
</dbReference>
<dbReference type="PANTHER" id="PTHR32071:SF113">
    <property type="entry name" value="ALGINATE BIOSYNTHESIS TRANSCRIPTIONAL REGULATORY PROTEIN ALGB"/>
    <property type="match status" value="1"/>
</dbReference>
<proteinExistence type="predicted"/>
<feature type="domain" description="Response regulatory" evidence="8">
    <location>
        <begin position="3"/>
        <end position="117"/>
    </location>
</feature>
<dbReference type="InterPro" id="IPR025943">
    <property type="entry name" value="Sigma_54_int_dom_ATP-bd_2"/>
</dbReference>
<dbReference type="InterPro" id="IPR025944">
    <property type="entry name" value="Sigma_54_int_dom_CS"/>
</dbReference>
<protein>
    <submittedName>
        <fullName evidence="9">Putative response regulator with CheY-like receiver, AAA-type ATPase and DNA-binding domains</fullName>
    </submittedName>
</protein>
<dbReference type="PATRIC" id="fig|1121448.10.peg.3311"/>
<dbReference type="eggNOG" id="COG2204">
    <property type="taxonomic scope" value="Bacteria"/>
</dbReference>
<keyword evidence="10" id="KW-1185">Reference proteome</keyword>
<keyword evidence="4 9" id="KW-0238">DNA-binding</keyword>
<dbReference type="InterPro" id="IPR027417">
    <property type="entry name" value="P-loop_NTPase"/>
</dbReference>
<dbReference type="InterPro" id="IPR009057">
    <property type="entry name" value="Homeodomain-like_sf"/>
</dbReference>
<name>T2GFW3_MEGG1</name>
<evidence type="ECO:0000256" key="4">
    <source>
        <dbReference type="ARBA" id="ARBA00023125"/>
    </source>
</evidence>
<dbReference type="EMBL" id="CP006585">
    <property type="protein sequence ID" value="AGW15046.1"/>
    <property type="molecule type" value="Genomic_DNA"/>
</dbReference>
<dbReference type="PANTHER" id="PTHR32071">
    <property type="entry name" value="TRANSCRIPTIONAL REGULATORY PROTEIN"/>
    <property type="match status" value="1"/>
</dbReference>
<organism evidence="9 10">
    <name type="scientific">Megalodesulfovibrio gigas (strain ATCC 19364 / DSM 1382 / NCIMB 9332 / VKM B-1759)</name>
    <name type="common">Desulfovibrio gigas</name>
    <dbReference type="NCBI Taxonomy" id="1121448"/>
    <lineage>
        <taxon>Bacteria</taxon>
        <taxon>Pseudomonadati</taxon>
        <taxon>Thermodesulfobacteriota</taxon>
        <taxon>Desulfovibrionia</taxon>
        <taxon>Desulfovibrionales</taxon>
        <taxon>Desulfovibrionaceae</taxon>
        <taxon>Megalodesulfovibrio</taxon>
    </lineage>
</organism>
<gene>
    <name evidence="9" type="ORF">DGI_3353</name>
</gene>
<evidence type="ECO:0000256" key="6">
    <source>
        <dbReference type="PROSITE-ProRule" id="PRU00169"/>
    </source>
</evidence>
<feature type="modified residue" description="4-aspartylphosphate" evidence="6">
    <location>
        <position position="52"/>
    </location>
</feature>
<dbReference type="PROSITE" id="PS50110">
    <property type="entry name" value="RESPONSE_REGULATORY"/>
    <property type="match status" value="1"/>
</dbReference>
<dbReference type="PROSITE" id="PS50045">
    <property type="entry name" value="SIGMA54_INTERACT_4"/>
    <property type="match status" value="1"/>
</dbReference>
<keyword evidence="3" id="KW-0805">Transcription regulation</keyword>
<dbReference type="GO" id="GO:0006355">
    <property type="term" value="P:regulation of DNA-templated transcription"/>
    <property type="evidence" value="ECO:0007669"/>
    <property type="project" value="InterPro"/>
</dbReference>
<dbReference type="Gene3D" id="3.40.50.300">
    <property type="entry name" value="P-loop containing nucleotide triphosphate hydrolases"/>
    <property type="match status" value="1"/>
</dbReference>
<dbReference type="InterPro" id="IPR011006">
    <property type="entry name" value="CheY-like_superfamily"/>
</dbReference>
<dbReference type="SUPFAM" id="SSF46689">
    <property type="entry name" value="Homeodomain-like"/>
    <property type="match status" value="1"/>
</dbReference>
<dbReference type="PROSITE" id="PS00688">
    <property type="entry name" value="SIGMA54_INTERACT_3"/>
    <property type="match status" value="1"/>
</dbReference>
<keyword evidence="6" id="KW-0597">Phosphoprotein</keyword>
<dbReference type="KEGG" id="dgg:DGI_3353"/>
<dbReference type="RefSeq" id="WP_021762160.1">
    <property type="nucleotide sequence ID" value="NC_022444.1"/>
</dbReference>
<dbReference type="CDD" id="cd00009">
    <property type="entry name" value="AAA"/>
    <property type="match status" value="1"/>
</dbReference>
<dbReference type="Pfam" id="PF25601">
    <property type="entry name" value="AAA_lid_14"/>
    <property type="match status" value="1"/>
</dbReference>
<dbReference type="HOGENOM" id="CLU_000445_0_6_7"/>
<dbReference type="GO" id="GO:0003677">
    <property type="term" value="F:DNA binding"/>
    <property type="evidence" value="ECO:0007669"/>
    <property type="project" value="UniProtKB-KW"/>
</dbReference>
<evidence type="ECO:0000256" key="5">
    <source>
        <dbReference type="ARBA" id="ARBA00023163"/>
    </source>
</evidence>
<dbReference type="Pfam" id="PF00158">
    <property type="entry name" value="Sigma54_activat"/>
    <property type="match status" value="1"/>
</dbReference>
<dbReference type="SUPFAM" id="SSF52540">
    <property type="entry name" value="P-loop containing nucleoside triphosphate hydrolases"/>
    <property type="match status" value="1"/>
</dbReference>
<dbReference type="Gene3D" id="3.40.50.2300">
    <property type="match status" value="1"/>
</dbReference>
<evidence type="ECO:0000256" key="3">
    <source>
        <dbReference type="ARBA" id="ARBA00023015"/>
    </source>
</evidence>
<dbReference type="InterPro" id="IPR003593">
    <property type="entry name" value="AAA+_ATPase"/>
</dbReference>
<dbReference type="OrthoDB" id="9763792at2"/>
<evidence type="ECO:0000313" key="10">
    <source>
        <dbReference type="Proteomes" id="UP000016587"/>
    </source>
</evidence>
<keyword evidence="5" id="KW-0804">Transcription</keyword>
<keyword evidence="2" id="KW-0067">ATP-binding</keyword>
<evidence type="ECO:0000259" key="7">
    <source>
        <dbReference type="PROSITE" id="PS50045"/>
    </source>
</evidence>
<dbReference type="PROSITE" id="PS00676">
    <property type="entry name" value="SIGMA54_INTERACT_2"/>
    <property type="match status" value="1"/>
</dbReference>
<dbReference type="InterPro" id="IPR002078">
    <property type="entry name" value="Sigma_54_int"/>
</dbReference>
<dbReference type="GO" id="GO:0000160">
    <property type="term" value="P:phosphorelay signal transduction system"/>
    <property type="evidence" value="ECO:0007669"/>
    <property type="project" value="InterPro"/>
</dbReference>
<dbReference type="STRING" id="1121448.DGI_3353"/>
<dbReference type="SUPFAM" id="SSF52172">
    <property type="entry name" value="CheY-like"/>
    <property type="match status" value="1"/>
</dbReference>
<dbReference type="CDD" id="cd00156">
    <property type="entry name" value="REC"/>
    <property type="match status" value="1"/>
</dbReference>
<reference evidence="9 10" key="1">
    <citation type="journal article" date="2013" name="J. Bacteriol.">
        <title>Roles of HynAB and Ech, the only two hydrogenases found in the model sulfate reducer Desulfovibrio gigas.</title>
        <authorList>
            <person name="Morais-Silva F.O."/>
            <person name="Santos C.I."/>
            <person name="Rodrigues R."/>
            <person name="Pereira I.A."/>
            <person name="Rodrigues-Pousada C."/>
        </authorList>
    </citation>
    <scope>NUCLEOTIDE SEQUENCE [LARGE SCALE GENOMIC DNA]</scope>
    <source>
        <strain evidence="10">ATCC 19364 / DSM 1382 / NCIMB 9332 / VKM B-1759</strain>
    </source>
</reference>
<dbReference type="Gene3D" id="1.10.8.60">
    <property type="match status" value="1"/>
</dbReference>
<dbReference type="GO" id="GO:0005524">
    <property type="term" value="F:ATP binding"/>
    <property type="evidence" value="ECO:0007669"/>
    <property type="project" value="UniProtKB-KW"/>
</dbReference>
<reference evidence="10" key="2">
    <citation type="submission" date="2013-07" db="EMBL/GenBank/DDBJ databases">
        <authorList>
            <person name="Morais-Silva F.O."/>
            <person name="Rezende A.M."/>
            <person name="Pimentel C."/>
            <person name="Resende D.M."/>
            <person name="Santos C.I."/>
            <person name="Clemente C."/>
            <person name="de Oliveira L.M."/>
            <person name="da Silva S.M."/>
            <person name="Costa D.A."/>
            <person name="Varela-Raposo A."/>
            <person name="Horacio E.C.A."/>
            <person name="Matos M."/>
            <person name="Flores O."/>
            <person name="Ruiz J.C."/>
            <person name="Rodrigues-Pousada C."/>
        </authorList>
    </citation>
    <scope>NUCLEOTIDE SEQUENCE [LARGE SCALE GENOMIC DNA]</scope>
    <source>
        <strain evidence="10">ATCC 19364 / DSM 1382 / NCIMB 9332 / VKM B-1759</strain>
    </source>
</reference>
<feature type="domain" description="Sigma-54 factor interaction" evidence="7">
    <location>
        <begin position="134"/>
        <end position="363"/>
    </location>
</feature>
<evidence type="ECO:0000259" key="8">
    <source>
        <dbReference type="PROSITE" id="PS50110"/>
    </source>
</evidence>